<name>A0A1G8G7L2_9PROT</name>
<keyword evidence="2" id="KW-1185">Reference proteome</keyword>
<organism evidence="1 2">
    <name type="scientific">Roseospirillum parvum</name>
    <dbReference type="NCBI Taxonomy" id="83401"/>
    <lineage>
        <taxon>Bacteria</taxon>
        <taxon>Pseudomonadati</taxon>
        <taxon>Pseudomonadota</taxon>
        <taxon>Alphaproteobacteria</taxon>
        <taxon>Rhodospirillales</taxon>
        <taxon>Rhodospirillaceae</taxon>
        <taxon>Roseospirillum</taxon>
    </lineage>
</organism>
<dbReference type="OrthoDB" id="8450901at2"/>
<dbReference type="RefSeq" id="WP_092622000.1">
    <property type="nucleotide sequence ID" value="NZ_FNCV01000020.1"/>
</dbReference>
<gene>
    <name evidence="1" type="ORF">SAMN05421742_12013</name>
</gene>
<reference evidence="2" key="1">
    <citation type="submission" date="2016-10" db="EMBL/GenBank/DDBJ databases">
        <authorList>
            <person name="Varghese N."/>
            <person name="Submissions S."/>
        </authorList>
    </citation>
    <scope>NUCLEOTIDE SEQUENCE [LARGE SCALE GENOMIC DNA]</scope>
    <source>
        <strain evidence="2">930I</strain>
    </source>
</reference>
<dbReference type="EMBL" id="FNCV01000020">
    <property type="protein sequence ID" value="SDH90246.1"/>
    <property type="molecule type" value="Genomic_DNA"/>
</dbReference>
<dbReference type="Proteomes" id="UP000217076">
    <property type="component" value="Unassembled WGS sequence"/>
</dbReference>
<accession>A0A1G8G7L2</accession>
<protein>
    <recommendedName>
        <fullName evidence="3">DNA transposition protein</fullName>
    </recommendedName>
</protein>
<evidence type="ECO:0000313" key="1">
    <source>
        <dbReference type="EMBL" id="SDH90246.1"/>
    </source>
</evidence>
<evidence type="ECO:0000313" key="2">
    <source>
        <dbReference type="Proteomes" id="UP000217076"/>
    </source>
</evidence>
<proteinExistence type="predicted"/>
<evidence type="ECO:0008006" key="3">
    <source>
        <dbReference type="Google" id="ProtNLM"/>
    </source>
</evidence>
<dbReference type="AlphaFoldDB" id="A0A1G8G7L2"/>
<dbReference type="STRING" id="83401.SAMN05421742_12013"/>
<sequence length="158" mass="17959">MKARGDTRTLSLLDWEPPPVVHRFDSEQVRAASLRAQVSKAVALALRDCPRSREDIAEAMSLYLGEAVGAGTLDAYASESREDRVINVVRLAALIHATGDMRLLQMLAEPFGHMVVEARHREDIEEIIDLDRRAEVADYLDQLDQRIETRRRRRRGAR</sequence>